<dbReference type="WBParaSite" id="ACAC_0001234701-mRNA-1">
    <property type="protein sequence ID" value="ACAC_0001234701-mRNA-1"/>
    <property type="gene ID" value="ACAC_0001234701"/>
</dbReference>
<dbReference type="Proteomes" id="UP000035642">
    <property type="component" value="Unassembled WGS sequence"/>
</dbReference>
<reference evidence="2" key="1">
    <citation type="submission" date="2012-09" db="EMBL/GenBank/DDBJ databases">
        <authorList>
            <person name="Martin A.A."/>
        </authorList>
    </citation>
    <scope>NUCLEOTIDE SEQUENCE</scope>
</reference>
<keyword evidence="2" id="KW-1185">Reference proteome</keyword>
<evidence type="ECO:0000256" key="1">
    <source>
        <dbReference type="SAM" id="Phobius"/>
    </source>
</evidence>
<keyword evidence="1" id="KW-0812">Transmembrane</keyword>
<keyword evidence="1" id="KW-0472">Membrane</keyword>
<dbReference type="AlphaFoldDB" id="A0A158PCD6"/>
<reference evidence="3" key="2">
    <citation type="submission" date="2016-04" db="UniProtKB">
        <authorList>
            <consortium name="WormBaseParasite"/>
        </authorList>
    </citation>
    <scope>IDENTIFICATION</scope>
</reference>
<accession>A0A158PCD6</accession>
<organism evidence="2 3">
    <name type="scientific">Angiostrongylus cantonensis</name>
    <name type="common">Rat lungworm</name>
    <dbReference type="NCBI Taxonomy" id="6313"/>
    <lineage>
        <taxon>Eukaryota</taxon>
        <taxon>Metazoa</taxon>
        <taxon>Ecdysozoa</taxon>
        <taxon>Nematoda</taxon>
        <taxon>Chromadorea</taxon>
        <taxon>Rhabditida</taxon>
        <taxon>Rhabditina</taxon>
        <taxon>Rhabditomorpha</taxon>
        <taxon>Strongyloidea</taxon>
        <taxon>Metastrongylidae</taxon>
        <taxon>Angiostrongylus</taxon>
    </lineage>
</organism>
<proteinExistence type="predicted"/>
<feature type="transmembrane region" description="Helical" evidence="1">
    <location>
        <begin position="557"/>
        <end position="576"/>
    </location>
</feature>
<sequence length="625" mass="71297">MYSSEIESCDVYNRSSCSSQEIKNILQSTLVDFNRMLDEEVSWIPLPVEMIFEDVAEKLPQLNRTTFRNELLKRCNDSNFIERYFNVVIDDGMENSLIMTNMTCNDAVSIIIKVLLDEERETTGQLVDVIKKVQDMIAFENLRRKNRNIGKAFRLTKTFYKKIIREYLSFIKATSGHSKELYEWYRRAEQMKLELPMRAHMFFNIEILQTLTNEIMGIDIREKEYCLWRAWQMAISDVPIPSRLMHFLYDLRSMNVTQFDKRVYVRPAYTLLLLNTNSPAILDLSHLVDFGYNNIALRIAFEIMRNSEPLDDNNEPLFFSSGSLLKCIDELATIIAECAYDSLDLLFQERFPVYQVTKCFPTSANIRLAFTCQSKNSKWLTELSRDDVVNLTAKQDFTIEVEKLILRYNRALIRNEQLSLPVFLERCTATAVVGDCLPAPGTAFVPAGHDDARATHLGGADRRLPCAHDSACDRSAAAAASPFTHPQRIALPTLHLPFPFPPLPVHSALFHVPIPDLEITSELSMFGYDDAYGYSTALLAVAPLATQLALTPVSWIVFFPLFAIPAASLILSVGNLSTHGPVLTYKRLAPIASGDFFSFFFVSLFRSFVTLSLRLIYRGLLHSFF</sequence>
<keyword evidence="1" id="KW-1133">Transmembrane helix</keyword>
<protein>
    <submittedName>
        <fullName evidence="3">3'-5' exonuclease domain-containing protein</fullName>
    </submittedName>
</protein>
<name>A0A158PCD6_ANGCA</name>
<evidence type="ECO:0000313" key="3">
    <source>
        <dbReference type="WBParaSite" id="ACAC_0001234701-mRNA-1"/>
    </source>
</evidence>
<evidence type="ECO:0000313" key="2">
    <source>
        <dbReference type="Proteomes" id="UP000035642"/>
    </source>
</evidence>
<feature type="transmembrane region" description="Helical" evidence="1">
    <location>
        <begin position="596"/>
        <end position="617"/>
    </location>
</feature>